<gene>
    <name evidence="1" type="ORF">BJ508DRAFT_311349</name>
</gene>
<proteinExistence type="predicted"/>
<dbReference type="EMBL" id="ML119750">
    <property type="protein sequence ID" value="RPA76132.1"/>
    <property type="molecule type" value="Genomic_DNA"/>
</dbReference>
<organism evidence="1 2">
    <name type="scientific">Ascobolus immersus RN42</name>
    <dbReference type="NCBI Taxonomy" id="1160509"/>
    <lineage>
        <taxon>Eukaryota</taxon>
        <taxon>Fungi</taxon>
        <taxon>Dikarya</taxon>
        <taxon>Ascomycota</taxon>
        <taxon>Pezizomycotina</taxon>
        <taxon>Pezizomycetes</taxon>
        <taxon>Pezizales</taxon>
        <taxon>Ascobolaceae</taxon>
        <taxon>Ascobolus</taxon>
    </lineage>
</organism>
<accession>A0A3N4HQN2</accession>
<keyword evidence="2" id="KW-1185">Reference proteome</keyword>
<sequence>MPVLSKPYDPKGAAVRKIRALEKRRLDYQTRYNTLEEKKAYVLFFLHQLPGSVFVPPPPRRSIFSTPITAQNFHAEEIYFNHDESTLAKEEARVEAQLDALKRYEQTLTFVMSVSDGCRACSGLNRLPDITKRGTKSKAFRMAHLKNRQGQYQTRLNLFAVWSNSVCENLERPSQPGSYPRMIPRKYEPEIVTEDTLERLEKDMDAKEWDLLIGRVKMEFLEAYGALQTQAHEE</sequence>
<protein>
    <submittedName>
        <fullName evidence="1">Uncharacterized protein</fullName>
    </submittedName>
</protein>
<dbReference type="Proteomes" id="UP000275078">
    <property type="component" value="Unassembled WGS sequence"/>
</dbReference>
<evidence type="ECO:0000313" key="2">
    <source>
        <dbReference type="Proteomes" id="UP000275078"/>
    </source>
</evidence>
<name>A0A3N4HQN2_ASCIM</name>
<dbReference type="AlphaFoldDB" id="A0A3N4HQN2"/>
<evidence type="ECO:0000313" key="1">
    <source>
        <dbReference type="EMBL" id="RPA76132.1"/>
    </source>
</evidence>
<reference evidence="1 2" key="1">
    <citation type="journal article" date="2018" name="Nat. Ecol. Evol.">
        <title>Pezizomycetes genomes reveal the molecular basis of ectomycorrhizal truffle lifestyle.</title>
        <authorList>
            <person name="Murat C."/>
            <person name="Payen T."/>
            <person name="Noel B."/>
            <person name="Kuo A."/>
            <person name="Morin E."/>
            <person name="Chen J."/>
            <person name="Kohler A."/>
            <person name="Krizsan K."/>
            <person name="Balestrini R."/>
            <person name="Da Silva C."/>
            <person name="Montanini B."/>
            <person name="Hainaut M."/>
            <person name="Levati E."/>
            <person name="Barry K.W."/>
            <person name="Belfiori B."/>
            <person name="Cichocki N."/>
            <person name="Clum A."/>
            <person name="Dockter R.B."/>
            <person name="Fauchery L."/>
            <person name="Guy J."/>
            <person name="Iotti M."/>
            <person name="Le Tacon F."/>
            <person name="Lindquist E.A."/>
            <person name="Lipzen A."/>
            <person name="Malagnac F."/>
            <person name="Mello A."/>
            <person name="Molinier V."/>
            <person name="Miyauchi S."/>
            <person name="Poulain J."/>
            <person name="Riccioni C."/>
            <person name="Rubini A."/>
            <person name="Sitrit Y."/>
            <person name="Splivallo R."/>
            <person name="Traeger S."/>
            <person name="Wang M."/>
            <person name="Zifcakova L."/>
            <person name="Wipf D."/>
            <person name="Zambonelli A."/>
            <person name="Paolocci F."/>
            <person name="Nowrousian M."/>
            <person name="Ottonello S."/>
            <person name="Baldrian P."/>
            <person name="Spatafora J.W."/>
            <person name="Henrissat B."/>
            <person name="Nagy L.G."/>
            <person name="Aury J.M."/>
            <person name="Wincker P."/>
            <person name="Grigoriev I.V."/>
            <person name="Bonfante P."/>
            <person name="Martin F.M."/>
        </authorList>
    </citation>
    <scope>NUCLEOTIDE SEQUENCE [LARGE SCALE GENOMIC DNA]</scope>
    <source>
        <strain evidence="1 2">RN42</strain>
    </source>
</reference>